<evidence type="ECO:0000313" key="1">
    <source>
        <dbReference type="EMBL" id="GAA0444760.1"/>
    </source>
</evidence>
<sequence>MGAVEEKGAAPPKGSFAVDTRTAEVGEVMDVIEGTVWLRPPRGGREWEVPCGAARPATAAEVLSAKVAQANSGRRRGR</sequence>
<evidence type="ECO:0008006" key="3">
    <source>
        <dbReference type="Google" id="ProtNLM"/>
    </source>
</evidence>
<name>A0ABP3J805_9ACTN</name>
<keyword evidence="2" id="KW-1185">Reference proteome</keyword>
<protein>
    <recommendedName>
        <fullName evidence="3">DUF1918 domain-containing protein</fullName>
    </recommendedName>
</protein>
<organism evidence="1 2">
    <name type="scientific">Streptomyces olivaceiscleroticus</name>
    <dbReference type="NCBI Taxonomy" id="68245"/>
    <lineage>
        <taxon>Bacteria</taxon>
        <taxon>Bacillati</taxon>
        <taxon>Actinomycetota</taxon>
        <taxon>Actinomycetes</taxon>
        <taxon>Kitasatosporales</taxon>
        <taxon>Streptomycetaceae</taxon>
        <taxon>Streptomyces</taxon>
    </lineage>
</organism>
<accession>A0ABP3J805</accession>
<dbReference type="RefSeq" id="WP_346092694.1">
    <property type="nucleotide sequence ID" value="NZ_BAAABY010000005.1"/>
</dbReference>
<reference evidence="2" key="1">
    <citation type="journal article" date="2019" name="Int. J. Syst. Evol. Microbiol.">
        <title>The Global Catalogue of Microorganisms (GCM) 10K type strain sequencing project: providing services to taxonomists for standard genome sequencing and annotation.</title>
        <authorList>
            <consortium name="The Broad Institute Genomics Platform"/>
            <consortium name="The Broad Institute Genome Sequencing Center for Infectious Disease"/>
            <person name="Wu L."/>
            <person name="Ma J."/>
        </authorList>
    </citation>
    <scope>NUCLEOTIDE SEQUENCE [LARGE SCALE GENOMIC DNA]</scope>
    <source>
        <strain evidence="2">JCM 4805</strain>
    </source>
</reference>
<gene>
    <name evidence="1" type="ORF">GCM10010361_05760</name>
</gene>
<proteinExistence type="predicted"/>
<dbReference type="EMBL" id="BAAABY010000005">
    <property type="protein sequence ID" value="GAA0444760.1"/>
    <property type="molecule type" value="Genomic_DNA"/>
</dbReference>
<evidence type="ECO:0000313" key="2">
    <source>
        <dbReference type="Proteomes" id="UP001500909"/>
    </source>
</evidence>
<dbReference type="Proteomes" id="UP001500909">
    <property type="component" value="Unassembled WGS sequence"/>
</dbReference>
<comment type="caution">
    <text evidence="1">The sequence shown here is derived from an EMBL/GenBank/DDBJ whole genome shotgun (WGS) entry which is preliminary data.</text>
</comment>